<dbReference type="Proteomes" id="UP001226091">
    <property type="component" value="Chromosome"/>
</dbReference>
<gene>
    <name evidence="1" type="ORF">QLQ22_12710</name>
</gene>
<keyword evidence="2" id="KW-1185">Reference proteome</keyword>
<sequence length="100" mass="11140">MSMYLQELANAGNPIQMSLMMNRGPDEMKGIANSLSQMAFSFGWATMGPLSTFIVAKYGSYWGYSYVFLITCIIYFSGALYFLLVFKEKKNSLVNESAAA</sequence>
<name>A0ACD4R582_9BACI</name>
<accession>A0ACD4R582</accession>
<dbReference type="EMBL" id="CP126116">
    <property type="protein sequence ID" value="WHZ55595.1"/>
    <property type="molecule type" value="Genomic_DNA"/>
</dbReference>
<proteinExistence type="predicted"/>
<reference evidence="2" key="1">
    <citation type="journal article" date="2025" name="Aquaculture">
        <title>Assessment of the bioflocculant production and safety properties of Metabacillus hrfriensis sp. nov. based on phenotypic and whole-genome sequencing analysis.</title>
        <authorList>
            <person name="Zhang R."/>
            <person name="Zhao Z."/>
            <person name="Luo L."/>
            <person name="Wang S."/>
            <person name="Guo K."/>
            <person name="Xu W."/>
        </authorList>
    </citation>
    <scope>NUCLEOTIDE SEQUENCE [LARGE SCALE GENOMIC DNA]</scope>
    <source>
        <strain evidence="2">CT-WN-B3</strain>
    </source>
</reference>
<evidence type="ECO:0000313" key="1">
    <source>
        <dbReference type="EMBL" id="WHZ55595.1"/>
    </source>
</evidence>
<organism evidence="1 2">
    <name type="scientific">Metabacillus hrfriensis</name>
    <dbReference type="NCBI Taxonomy" id="3048891"/>
    <lineage>
        <taxon>Bacteria</taxon>
        <taxon>Bacillati</taxon>
        <taxon>Bacillota</taxon>
        <taxon>Bacilli</taxon>
        <taxon>Bacillales</taxon>
        <taxon>Bacillaceae</taxon>
        <taxon>Metabacillus</taxon>
    </lineage>
</organism>
<evidence type="ECO:0000313" key="2">
    <source>
        <dbReference type="Proteomes" id="UP001226091"/>
    </source>
</evidence>
<protein>
    <submittedName>
        <fullName evidence="1">MFS transporter</fullName>
    </submittedName>
</protein>